<gene>
    <name evidence="1" type="ORF">Ccrd_018909</name>
</gene>
<protein>
    <submittedName>
        <fullName evidence="1">Uncharacterized protein</fullName>
    </submittedName>
</protein>
<dbReference type="AlphaFoldDB" id="A0A103Y5C3"/>
<dbReference type="EMBL" id="LEKV01002629">
    <property type="protein sequence ID" value="KVI02802.1"/>
    <property type="molecule type" value="Genomic_DNA"/>
</dbReference>
<reference evidence="1 2" key="1">
    <citation type="journal article" date="2016" name="Sci. Rep.">
        <title>The genome sequence of the outbreeding globe artichoke constructed de novo incorporating a phase-aware low-pass sequencing strategy of F1 progeny.</title>
        <authorList>
            <person name="Scaglione D."/>
            <person name="Reyes-Chin-Wo S."/>
            <person name="Acquadro A."/>
            <person name="Froenicke L."/>
            <person name="Portis E."/>
            <person name="Beitel C."/>
            <person name="Tirone M."/>
            <person name="Mauro R."/>
            <person name="Lo Monaco A."/>
            <person name="Mauromicale G."/>
            <person name="Faccioli P."/>
            <person name="Cattivelli L."/>
            <person name="Rieseberg L."/>
            <person name="Michelmore R."/>
            <person name="Lanteri S."/>
        </authorList>
    </citation>
    <scope>NUCLEOTIDE SEQUENCE [LARGE SCALE GENOMIC DNA]</scope>
    <source>
        <strain evidence="1">2C</strain>
    </source>
</reference>
<accession>A0A103Y5C3</accession>
<proteinExistence type="predicted"/>
<evidence type="ECO:0000313" key="1">
    <source>
        <dbReference type="EMBL" id="KVI02802.1"/>
    </source>
</evidence>
<sequence>MDYEPRGYPSPLRDFELQGYPVPPTVTGFPGTVDLKMPNNGRGSAMGPGVGNASELSDNNLIRRKVLMMVTIGMDDGFIIKYKI</sequence>
<dbReference type="Proteomes" id="UP000243975">
    <property type="component" value="Unassembled WGS sequence"/>
</dbReference>
<comment type="caution">
    <text evidence="1">The sequence shown here is derived from an EMBL/GenBank/DDBJ whole genome shotgun (WGS) entry which is preliminary data.</text>
</comment>
<name>A0A103Y5C3_CYNCS</name>
<dbReference type="Gramene" id="KVI02802">
    <property type="protein sequence ID" value="KVI02802"/>
    <property type="gene ID" value="Ccrd_018909"/>
</dbReference>
<evidence type="ECO:0000313" key="2">
    <source>
        <dbReference type="Proteomes" id="UP000243975"/>
    </source>
</evidence>
<keyword evidence="2" id="KW-1185">Reference proteome</keyword>
<organism evidence="1 2">
    <name type="scientific">Cynara cardunculus var. scolymus</name>
    <name type="common">Globe artichoke</name>
    <name type="synonym">Cynara scolymus</name>
    <dbReference type="NCBI Taxonomy" id="59895"/>
    <lineage>
        <taxon>Eukaryota</taxon>
        <taxon>Viridiplantae</taxon>
        <taxon>Streptophyta</taxon>
        <taxon>Embryophyta</taxon>
        <taxon>Tracheophyta</taxon>
        <taxon>Spermatophyta</taxon>
        <taxon>Magnoliopsida</taxon>
        <taxon>eudicotyledons</taxon>
        <taxon>Gunneridae</taxon>
        <taxon>Pentapetalae</taxon>
        <taxon>asterids</taxon>
        <taxon>campanulids</taxon>
        <taxon>Asterales</taxon>
        <taxon>Asteraceae</taxon>
        <taxon>Carduoideae</taxon>
        <taxon>Cardueae</taxon>
        <taxon>Carduinae</taxon>
        <taxon>Cynara</taxon>
    </lineage>
</organism>
<dbReference type="STRING" id="59895.A0A103Y5C3"/>